<protein>
    <submittedName>
        <fullName evidence="2">Uncharacterized protein</fullName>
    </submittedName>
</protein>
<feature type="transmembrane region" description="Helical" evidence="1">
    <location>
        <begin position="83"/>
        <end position="100"/>
    </location>
</feature>
<dbReference type="EMBL" id="FTOQ01000006">
    <property type="protein sequence ID" value="SIS90999.1"/>
    <property type="molecule type" value="Genomic_DNA"/>
</dbReference>
<proteinExistence type="predicted"/>
<dbReference type="Proteomes" id="UP000186684">
    <property type="component" value="Unassembled WGS sequence"/>
</dbReference>
<feature type="transmembrane region" description="Helical" evidence="1">
    <location>
        <begin position="107"/>
        <end position="125"/>
    </location>
</feature>
<keyword evidence="1" id="KW-0472">Membrane</keyword>
<evidence type="ECO:0000313" key="2">
    <source>
        <dbReference type="EMBL" id="SIS90999.1"/>
    </source>
</evidence>
<evidence type="ECO:0000313" key="3">
    <source>
        <dbReference type="Proteomes" id="UP000186684"/>
    </source>
</evidence>
<dbReference type="OrthoDB" id="7874179at2"/>
<feature type="transmembrane region" description="Helical" evidence="1">
    <location>
        <begin position="42"/>
        <end position="63"/>
    </location>
</feature>
<name>A0A1N7MYP4_9RHOB</name>
<organism evidence="2 3">
    <name type="scientific">Roseivivax lentus</name>
    <dbReference type="NCBI Taxonomy" id="633194"/>
    <lineage>
        <taxon>Bacteria</taxon>
        <taxon>Pseudomonadati</taxon>
        <taxon>Pseudomonadota</taxon>
        <taxon>Alphaproteobacteria</taxon>
        <taxon>Rhodobacterales</taxon>
        <taxon>Roseobacteraceae</taxon>
        <taxon>Roseivivax</taxon>
    </lineage>
</organism>
<dbReference type="STRING" id="633194.SAMN05421759_10639"/>
<evidence type="ECO:0000256" key="1">
    <source>
        <dbReference type="SAM" id="Phobius"/>
    </source>
</evidence>
<keyword evidence="1" id="KW-1133">Transmembrane helix</keyword>
<feature type="transmembrane region" description="Helical" evidence="1">
    <location>
        <begin position="12"/>
        <end position="35"/>
    </location>
</feature>
<dbReference type="RefSeq" id="WP_076448205.1">
    <property type="nucleotide sequence ID" value="NZ_FTOQ01000006.1"/>
</dbReference>
<keyword evidence="3" id="KW-1185">Reference proteome</keyword>
<sequence>MGAFEPDPALIALIFVKRFVYFELLFALALTRVILARGAARWVAAAVLALAALCILTTFAPALGLQEAAWYAPMAHALSAGQGLRVPLALSALFFVSGVVPTRARRWIDALHVMFLLGFLGLWGSTLM</sequence>
<dbReference type="AlphaFoldDB" id="A0A1N7MYP4"/>
<gene>
    <name evidence="2" type="ORF">SAMN05421759_10639</name>
</gene>
<reference evidence="3" key="1">
    <citation type="submission" date="2017-01" db="EMBL/GenBank/DDBJ databases">
        <authorList>
            <person name="Varghese N."/>
            <person name="Submissions S."/>
        </authorList>
    </citation>
    <scope>NUCLEOTIDE SEQUENCE [LARGE SCALE GENOMIC DNA]</scope>
    <source>
        <strain evidence="3">DSM 29430</strain>
    </source>
</reference>
<accession>A0A1N7MYP4</accession>
<keyword evidence="1" id="KW-0812">Transmembrane</keyword>